<reference evidence="8 9" key="1">
    <citation type="journal article" date="2019" name="Fungal Biol. Biotechnol.">
        <title>Draft genome sequence of fastidious pathogen Ceratobasidium theobromae, which causes vascular-streak dieback in Theobroma cacao.</title>
        <authorList>
            <person name="Ali S.S."/>
            <person name="Asman A."/>
            <person name="Shao J."/>
            <person name="Firmansyah A.P."/>
            <person name="Susilo A.W."/>
            <person name="Rosmana A."/>
            <person name="McMahon P."/>
            <person name="Junaid M."/>
            <person name="Guest D."/>
            <person name="Kheng T.Y."/>
            <person name="Meinhardt L.W."/>
            <person name="Bailey B.A."/>
        </authorList>
    </citation>
    <scope>NUCLEOTIDE SEQUENCE [LARGE SCALE GENOMIC DNA]</scope>
    <source>
        <strain evidence="8 9">CT2</strain>
    </source>
</reference>
<name>A0A5N5QRK4_9AGAM</name>
<dbReference type="InterPro" id="IPR011658">
    <property type="entry name" value="PA14_dom"/>
</dbReference>
<dbReference type="InterPro" id="IPR037524">
    <property type="entry name" value="PA14/GLEYA"/>
</dbReference>
<dbReference type="EMBL" id="SSOP01000024">
    <property type="protein sequence ID" value="KAB5594193.1"/>
    <property type="molecule type" value="Genomic_DNA"/>
</dbReference>
<evidence type="ECO:0000256" key="2">
    <source>
        <dbReference type="ARBA" id="ARBA00005336"/>
    </source>
</evidence>
<evidence type="ECO:0000256" key="4">
    <source>
        <dbReference type="ARBA" id="ARBA00022801"/>
    </source>
</evidence>
<organism evidence="8 9">
    <name type="scientific">Ceratobasidium theobromae</name>
    <dbReference type="NCBI Taxonomy" id="1582974"/>
    <lineage>
        <taxon>Eukaryota</taxon>
        <taxon>Fungi</taxon>
        <taxon>Dikarya</taxon>
        <taxon>Basidiomycota</taxon>
        <taxon>Agaricomycotina</taxon>
        <taxon>Agaricomycetes</taxon>
        <taxon>Cantharellales</taxon>
        <taxon>Ceratobasidiaceae</taxon>
        <taxon>Ceratobasidium</taxon>
    </lineage>
</organism>
<dbReference type="Pfam" id="PF01915">
    <property type="entry name" value="Glyco_hydro_3_C"/>
    <property type="match status" value="1"/>
</dbReference>
<keyword evidence="4 6" id="KW-0378">Hydrolase</keyword>
<comment type="caution">
    <text evidence="8">The sequence shown here is derived from an EMBL/GenBank/DDBJ whole genome shotgun (WGS) entry which is preliminary data.</text>
</comment>
<proteinExistence type="inferred from homology"/>
<keyword evidence="9" id="KW-1185">Reference proteome</keyword>
<dbReference type="Gene3D" id="2.60.40.10">
    <property type="entry name" value="Immunoglobulins"/>
    <property type="match status" value="1"/>
</dbReference>
<evidence type="ECO:0000259" key="7">
    <source>
        <dbReference type="PROSITE" id="PS51820"/>
    </source>
</evidence>
<dbReference type="Gene3D" id="3.40.50.1700">
    <property type="entry name" value="Glycoside hydrolase family 3 C-terminal domain"/>
    <property type="match status" value="1"/>
</dbReference>
<dbReference type="PRINTS" id="PR00133">
    <property type="entry name" value="GLHYDRLASE3"/>
</dbReference>
<dbReference type="PANTHER" id="PTHR42715:SF3">
    <property type="entry name" value="BETA-GLUCOSIDASE B-RELATED"/>
    <property type="match status" value="1"/>
</dbReference>
<comment type="catalytic activity">
    <reaction evidence="1 6">
        <text>Hydrolysis of terminal, non-reducing beta-D-glucosyl residues with release of beta-D-glucose.</text>
        <dbReference type="EC" id="3.2.1.21"/>
    </reaction>
</comment>
<dbReference type="SMART" id="SM00758">
    <property type="entry name" value="PA14"/>
    <property type="match status" value="1"/>
</dbReference>
<comment type="similarity">
    <text evidence="2 6">Belongs to the glycosyl hydrolase 3 family.</text>
</comment>
<evidence type="ECO:0000256" key="6">
    <source>
        <dbReference type="RuleBase" id="RU361161"/>
    </source>
</evidence>
<dbReference type="InterPro" id="IPR050288">
    <property type="entry name" value="Cellulose_deg_GH3"/>
</dbReference>
<sequence length="860" mass="93205">MAPRNFGSLDVEKTLERLSLAEKSKLLAGVGMWHTFAVERLGVPALRFTDGPNGARGTKFFEGVPAACFPGATGLASSWDTTYLQKVGKTIAQDCKDKGAHVLLGPTVNIQRSPLGGRGFESYSEDPLLSGHMARAFIKGVQSEGVSATIKHFVGNDSEFERMSISSEISTRALREIYLRTFELACRDNEDAPWAVMTAYNRVNGIHVSENKYLLDTVLRKQWGWDGMIMSDWFGTYSADASIKAGLDLEMPGPVVWRGDALQRCIISQKLRVAEVDDRVRQVLKLINKVVASGVPENAEETSKPTDEIIQTLREAAANSNVLLKNTSNLLPLKPSELKSIAVIGPNADAPVFSGGGSANLRPYKHTTTLEGIRGVLSASGHNTKVHHVIGAHAHKASPLLGEKQLKTKDGRPGFNIEWFREDPVKNPNTKAIHFMHATHSWMWFVDNIPEDLPAECWATITTTYTSEVSGKHEFGLLADGLADMYIDGKKIIDNSTNPTPGPAFFGTGTSEVLGTVTLRANTPVEVVIQFASACIARSKGIPESEFGSVLFSRGGCRFGGGPAFTVEQGIQDAVQAAKGADAAIVVIGLNNDWESEGHDRTDMALPGATNQLVSAVLEANERTVVVVISGTPVEMPWATSAGTIMQSFYGGGESGNGLADVLFGKVNPSSKLPLTFPKRDEDAPSYLNFPGQNGKVHYGEGVFVGYRHYQTFKKDVLFPFGHGLSYTKFEYQYISISGDIGTDSSVQVSVTVKNVGQVAGREVVQVYVGDLISRLDRPPKELKGFGKTGPIQPGDTDTVRITLDRYAFAYFDEWAGPDGRDGEGRWVAEAGEFEIIAAASSVDEGLRTTIELKASFEWL</sequence>
<dbReference type="Gene3D" id="3.20.20.300">
    <property type="entry name" value="Glycoside hydrolase, family 3, N-terminal domain"/>
    <property type="match status" value="1"/>
</dbReference>
<dbReference type="InterPro" id="IPR026891">
    <property type="entry name" value="Fn3-like"/>
</dbReference>
<dbReference type="SUPFAM" id="SSF51445">
    <property type="entry name" value="(Trans)glycosidases"/>
    <property type="match status" value="1"/>
</dbReference>
<dbReference type="GO" id="GO:0008422">
    <property type="term" value="F:beta-glucosidase activity"/>
    <property type="evidence" value="ECO:0007669"/>
    <property type="project" value="UniProtKB-EC"/>
</dbReference>
<evidence type="ECO:0000256" key="3">
    <source>
        <dbReference type="ARBA" id="ARBA00012744"/>
    </source>
</evidence>
<dbReference type="SMART" id="SM01217">
    <property type="entry name" value="Fn3_like"/>
    <property type="match status" value="1"/>
</dbReference>
<dbReference type="Pfam" id="PF07691">
    <property type="entry name" value="PA14"/>
    <property type="match status" value="1"/>
</dbReference>
<dbReference type="GO" id="GO:0030245">
    <property type="term" value="P:cellulose catabolic process"/>
    <property type="evidence" value="ECO:0007669"/>
    <property type="project" value="UniProtKB-UniPathway"/>
</dbReference>
<evidence type="ECO:0000313" key="8">
    <source>
        <dbReference type="EMBL" id="KAB5594193.1"/>
    </source>
</evidence>
<dbReference type="PROSITE" id="PS00775">
    <property type="entry name" value="GLYCOSYL_HYDROL_F3"/>
    <property type="match status" value="1"/>
</dbReference>
<keyword evidence="6" id="KW-0624">Polysaccharide degradation</keyword>
<dbReference type="InterPro" id="IPR002772">
    <property type="entry name" value="Glyco_hydro_3_C"/>
</dbReference>
<dbReference type="Pfam" id="PF00933">
    <property type="entry name" value="Glyco_hydro_3"/>
    <property type="match status" value="1"/>
</dbReference>
<dbReference type="InterPro" id="IPR036962">
    <property type="entry name" value="Glyco_hydro_3_N_sf"/>
</dbReference>
<evidence type="ECO:0000256" key="5">
    <source>
        <dbReference type="ARBA" id="ARBA00023295"/>
    </source>
</evidence>
<dbReference type="OrthoDB" id="47059at2759"/>
<dbReference type="Gene3D" id="2.60.120.260">
    <property type="entry name" value="Galactose-binding domain-like"/>
    <property type="match status" value="1"/>
</dbReference>
<dbReference type="InterPro" id="IPR017853">
    <property type="entry name" value="GH"/>
</dbReference>
<keyword evidence="6" id="KW-0119">Carbohydrate metabolism</keyword>
<feature type="domain" description="PA14" evidence="7">
    <location>
        <begin position="410"/>
        <end position="575"/>
    </location>
</feature>
<dbReference type="InterPro" id="IPR001764">
    <property type="entry name" value="Glyco_hydro_3_N"/>
</dbReference>
<dbReference type="UniPathway" id="UPA00696"/>
<dbReference type="FunFam" id="2.60.40.10:FF:000495">
    <property type="entry name" value="Periplasmic beta-glucosidase"/>
    <property type="match status" value="1"/>
</dbReference>
<dbReference type="InterPro" id="IPR013783">
    <property type="entry name" value="Ig-like_fold"/>
</dbReference>
<keyword evidence="5 6" id="KW-0326">Glycosidase</keyword>
<comment type="pathway">
    <text evidence="6">Glycan metabolism; cellulose degradation.</text>
</comment>
<protein>
    <recommendedName>
        <fullName evidence="3 6">beta-glucosidase</fullName>
        <ecNumber evidence="3 6">3.2.1.21</ecNumber>
    </recommendedName>
</protein>
<dbReference type="EC" id="3.2.1.21" evidence="3 6"/>
<dbReference type="Proteomes" id="UP000383932">
    <property type="component" value="Unassembled WGS sequence"/>
</dbReference>
<dbReference type="PROSITE" id="PS51820">
    <property type="entry name" value="PA14"/>
    <property type="match status" value="1"/>
</dbReference>
<accession>A0A5N5QRK4</accession>
<evidence type="ECO:0000313" key="9">
    <source>
        <dbReference type="Proteomes" id="UP000383932"/>
    </source>
</evidence>
<gene>
    <name evidence="8" type="ORF">CTheo_2409</name>
</gene>
<dbReference type="InterPro" id="IPR019800">
    <property type="entry name" value="Glyco_hydro_3_AS"/>
</dbReference>
<evidence type="ECO:0000256" key="1">
    <source>
        <dbReference type="ARBA" id="ARBA00000448"/>
    </source>
</evidence>
<dbReference type="AlphaFoldDB" id="A0A5N5QRK4"/>
<dbReference type="SUPFAM" id="SSF52279">
    <property type="entry name" value="Beta-D-glucan exohydrolase, C-terminal domain"/>
    <property type="match status" value="1"/>
</dbReference>
<dbReference type="InterPro" id="IPR036881">
    <property type="entry name" value="Glyco_hydro_3_C_sf"/>
</dbReference>
<dbReference type="PANTHER" id="PTHR42715">
    <property type="entry name" value="BETA-GLUCOSIDASE"/>
    <property type="match status" value="1"/>
</dbReference>
<dbReference type="Pfam" id="PF14310">
    <property type="entry name" value="Fn3-like"/>
    <property type="match status" value="1"/>
</dbReference>